<evidence type="ECO:0000256" key="5">
    <source>
        <dbReference type="ARBA" id="ARBA00022741"/>
    </source>
</evidence>
<evidence type="ECO:0000256" key="9">
    <source>
        <dbReference type="ARBA" id="ARBA00023150"/>
    </source>
</evidence>
<proteinExistence type="predicted"/>
<dbReference type="InterPro" id="IPR050105">
    <property type="entry name" value="MoCo_biosynth_MoaA/MoaC"/>
</dbReference>
<evidence type="ECO:0000313" key="12">
    <source>
        <dbReference type="EMBL" id="TGZ68716.1"/>
    </source>
</evidence>
<dbReference type="AlphaFoldDB" id="A0A4S2LYK6"/>
<dbReference type="Proteomes" id="UP000308267">
    <property type="component" value="Unassembled WGS sequence"/>
</dbReference>
<dbReference type="EMBL" id="SJOL01006349">
    <property type="protein sequence ID" value="TGZ68716.1"/>
    <property type="molecule type" value="Genomic_DNA"/>
</dbReference>
<dbReference type="CDD" id="cd01335">
    <property type="entry name" value="Radical_SAM"/>
    <property type="match status" value="1"/>
</dbReference>
<keyword evidence="8" id="KW-0342">GTP-binding</keyword>
<organism evidence="12 13">
    <name type="scientific">Opisthorchis felineus</name>
    <dbReference type="NCBI Taxonomy" id="147828"/>
    <lineage>
        <taxon>Eukaryota</taxon>
        <taxon>Metazoa</taxon>
        <taxon>Spiralia</taxon>
        <taxon>Lophotrochozoa</taxon>
        <taxon>Platyhelminthes</taxon>
        <taxon>Trematoda</taxon>
        <taxon>Digenea</taxon>
        <taxon>Opisthorchiida</taxon>
        <taxon>Opisthorchiata</taxon>
        <taxon>Opisthorchiidae</taxon>
        <taxon>Opisthorchis</taxon>
    </lineage>
</organism>
<keyword evidence="5" id="KW-0547">Nucleotide-binding</keyword>
<dbReference type="SFLD" id="SFLDG01386">
    <property type="entry name" value="main_SPASM_domain-containing"/>
    <property type="match status" value="1"/>
</dbReference>
<dbReference type="SFLD" id="SFLDG01067">
    <property type="entry name" value="SPASM/twitch_domain_containing"/>
    <property type="match status" value="1"/>
</dbReference>
<comment type="pathway">
    <text evidence="1">Cofactor biosynthesis; molybdopterin biosynthesis.</text>
</comment>
<reference evidence="12 13" key="1">
    <citation type="journal article" date="2019" name="BMC Genomics">
        <title>New insights from Opisthorchis felineus genome: update on genomics of the epidemiologically important liver flukes.</title>
        <authorList>
            <person name="Ershov N.I."/>
            <person name="Mordvinov V.A."/>
            <person name="Prokhortchouk E.B."/>
            <person name="Pakharukova M.Y."/>
            <person name="Gunbin K.V."/>
            <person name="Ustyantsev K."/>
            <person name="Genaev M.A."/>
            <person name="Blinov A.G."/>
            <person name="Mazur A."/>
            <person name="Boulygina E."/>
            <person name="Tsygankova S."/>
            <person name="Khrameeva E."/>
            <person name="Chekanov N."/>
            <person name="Fan G."/>
            <person name="Xiao A."/>
            <person name="Zhang H."/>
            <person name="Xu X."/>
            <person name="Yang H."/>
            <person name="Solovyev V."/>
            <person name="Lee S.M."/>
            <person name="Liu X."/>
            <person name="Afonnikov D.A."/>
            <person name="Skryabin K.G."/>
        </authorList>
    </citation>
    <scope>NUCLEOTIDE SEQUENCE [LARGE SCALE GENOMIC DNA]</scope>
    <source>
        <strain evidence="12">AK-0245</strain>
        <tissue evidence="12">Whole organism</tissue>
    </source>
</reference>
<evidence type="ECO:0000256" key="7">
    <source>
        <dbReference type="ARBA" id="ARBA00023014"/>
    </source>
</evidence>
<evidence type="ECO:0000256" key="4">
    <source>
        <dbReference type="ARBA" id="ARBA00022723"/>
    </source>
</evidence>
<dbReference type="InterPro" id="IPR040064">
    <property type="entry name" value="MoaA-like"/>
</dbReference>
<evidence type="ECO:0000256" key="3">
    <source>
        <dbReference type="ARBA" id="ARBA00022691"/>
    </source>
</evidence>
<keyword evidence="6" id="KW-0408">Iron</keyword>
<dbReference type="SFLD" id="SFLDS00029">
    <property type="entry name" value="Radical_SAM"/>
    <property type="match status" value="1"/>
</dbReference>
<dbReference type="GO" id="GO:0061799">
    <property type="term" value="F:cyclic pyranopterin monophosphate synthase activity"/>
    <property type="evidence" value="ECO:0007669"/>
    <property type="project" value="TreeGrafter"/>
</dbReference>
<keyword evidence="10" id="KW-0456">Lyase</keyword>
<gene>
    <name evidence="12" type="ORF">CRM22_004110</name>
</gene>
<evidence type="ECO:0000256" key="6">
    <source>
        <dbReference type="ARBA" id="ARBA00023004"/>
    </source>
</evidence>
<dbReference type="STRING" id="147828.A0A4S2LYK6"/>
<dbReference type="GO" id="GO:0005525">
    <property type="term" value="F:GTP binding"/>
    <property type="evidence" value="ECO:0007669"/>
    <property type="project" value="UniProtKB-KW"/>
</dbReference>
<dbReference type="InterPro" id="IPR010505">
    <property type="entry name" value="MoaA_twitch"/>
</dbReference>
<keyword evidence="13" id="KW-1185">Reference proteome</keyword>
<evidence type="ECO:0000256" key="10">
    <source>
        <dbReference type="ARBA" id="ARBA00023239"/>
    </source>
</evidence>
<dbReference type="InterPro" id="IPR058240">
    <property type="entry name" value="rSAM_sf"/>
</dbReference>
<dbReference type="SUPFAM" id="SSF102114">
    <property type="entry name" value="Radical SAM enzymes"/>
    <property type="match status" value="1"/>
</dbReference>
<dbReference type="InterPro" id="IPR013785">
    <property type="entry name" value="Aldolase_TIM"/>
</dbReference>
<name>A0A4S2LYK6_OPIFE</name>
<comment type="caution">
    <text evidence="12">The sequence shown here is derived from an EMBL/GenBank/DDBJ whole genome shotgun (WGS) entry which is preliminary data.</text>
</comment>
<evidence type="ECO:0000256" key="2">
    <source>
        <dbReference type="ARBA" id="ARBA00022485"/>
    </source>
</evidence>
<dbReference type="GO" id="GO:0061798">
    <property type="term" value="F:GTP 3',8'-cyclase activity"/>
    <property type="evidence" value="ECO:0007669"/>
    <property type="project" value="TreeGrafter"/>
</dbReference>
<keyword evidence="9" id="KW-0501">Molybdenum cofactor biosynthesis</keyword>
<dbReference type="Pfam" id="PF06463">
    <property type="entry name" value="Mob_synth_C"/>
    <property type="match status" value="1"/>
</dbReference>
<dbReference type="Gene3D" id="3.20.20.70">
    <property type="entry name" value="Aldolase class I"/>
    <property type="match status" value="1"/>
</dbReference>
<keyword evidence="4" id="KW-0479">Metal-binding</keyword>
<dbReference type="CDD" id="cd21117">
    <property type="entry name" value="Twitch_MoaA"/>
    <property type="match status" value="1"/>
</dbReference>
<evidence type="ECO:0000313" key="13">
    <source>
        <dbReference type="Proteomes" id="UP000308267"/>
    </source>
</evidence>
<feature type="domain" description="Radical SAM core" evidence="11">
    <location>
        <begin position="21"/>
        <end position="238"/>
    </location>
</feature>
<keyword evidence="2" id="KW-0004">4Fe-4S</keyword>
<dbReference type="GO" id="GO:0046872">
    <property type="term" value="F:metal ion binding"/>
    <property type="evidence" value="ECO:0007669"/>
    <property type="project" value="UniProtKB-KW"/>
</dbReference>
<dbReference type="Pfam" id="PF04055">
    <property type="entry name" value="Radical_SAM"/>
    <property type="match status" value="1"/>
</dbReference>
<dbReference type="PROSITE" id="PS51918">
    <property type="entry name" value="RADICAL_SAM"/>
    <property type="match status" value="1"/>
</dbReference>
<sequence length="371" mass="42023">MGDQAVALGLRLFPVRKLVDRCNRIHDYLRISITENCNLKCNYCRPETAPSLCTKQQFISAEHILFLAAYFVRRGVSKIRLTGGEPLMRKDLPEIIESINGLRKYNGTLQNLSMTTNGVAFAKRAKQFKELGLDSVNISLDSLKPERVKQLTGSPVFRHAYTSIYSALESGYNPVKLNCVVMRGFNDDELCNFVELTKHLPIEIRFIEYMPFGGNNWDAQKLVSYKEMLNIIRKVYPNLYRLPVPFSNTAKLYRVNDWPGTVGFITSMTENFCATCSRLRLTADGHLKTCLHGEEEVDLIKVIQQYPLETIDWKDSSFSLIDSQVPQTKLEMVLASLDEKVDMALARKAPEHAGMNQLAAGKNRAMIRIGG</sequence>
<dbReference type="SMART" id="SM00729">
    <property type="entry name" value="Elp3"/>
    <property type="match status" value="1"/>
</dbReference>
<dbReference type="GO" id="GO:0051539">
    <property type="term" value="F:4 iron, 4 sulfur cluster binding"/>
    <property type="evidence" value="ECO:0007669"/>
    <property type="project" value="UniProtKB-KW"/>
</dbReference>
<dbReference type="InterPro" id="IPR007197">
    <property type="entry name" value="rSAM"/>
</dbReference>
<evidence type="ECO:0000259" key="11">
    <source>
        <dbReference type="PROSITE" id="PS51918"/>
    </source>
</evidence>
<dbReference type="InterPro" id="IPR013483">
    <property type="entry name" value="MoaA"/>
</dbReference>
<dbReference type="OrthoDB" id="429626at2759"/>
<accession>A0A4S2LYK6</accession>
<keyword evidence="3" id="KW-0949">S-adenosyl-L-methionine</keyword>
<dbReference type="SFLD" id="SFLDG01383">
    <property type="entry name" value="cyclic_pyranopterin_phosphate"/>
    <property type="match status" value="1"/>
</dbReference>
<dbReference type="NCBIfam" id="TIGR02666">
    <property type="entry name" value="moaA"/>
    <property type="match status" value="1"/>
</dbReference>
<keyword evidence="7" id="KW-0411">Iron-sulfur</keyword>
<dbReference type="PANTHER" id="PTHR22960">
    <property type="entry name" value="MOLYBDOPTERIN COFACTOR SYNTHESIS PROTEIN A"/>
    <property type="match status" value="1"/>
</dbReference>
<dbReference type="InterPro" id="IPR006638">
    <property type="entry name" value="Elp3/MiaA/NifB-like_rSAM"/>
</dbReference>
<evidence type="ECO:0000256" key="1">
    <source>
        <dbReference type="ARBA" id="ARBA00005046"/>
    </source>
</evidence>
<dbReference type="PANTHER" id="PTHR22960:SF0">
    <property type="entry name" value="MOLYBDENUM COFACTOR BIOSYNTHESIS PROTEIN 1"/>
    <property type="match status" value="1"/>
</dbReference>
<dbReference type="GO" id="GO:0006777">
    <property type="term" value="P:Mo-molybdopterin cofactor biosynthetic process"/>
    <property type="evidence" value="ECO:0007669"/>
    <property type="project" value="UniProtKB-KW"/>
</dbReference>
<evidence type="ECO:0000256" key="8">
    <source>
        <dbReference type="ARBA" id="ARBA00023134"/>
    </source>
</evidence>
<protein>
    <recommendedName>
        <fullName evidence="11">Radical SAM core domain-containing protein</fullName>
    </recommendedName>
</protein>